<comment type="caution">
    <text evidence="7">The sequence shown here is derived from an EMBL/GenBank/DDBJ whole genome shotgun (WGS) entry which is preliminary data.</text>
</comment>
<evidence type="ECO:0000256" key="1">
    <source>
        <dbReference type="ARBA" id="ARBA00022741"/>
    </source>
</evidence>
<feature type="region of interest" description="Disordered" evidence="4">
    <location>
        <begin position="1"/>
        <end position="21"/>
    </location>
</feature>
<feature type="coiled-coil region" evidence="3">
    <location>
        <begin position="328"/>
        <end position="355"/>
    </location>
</feature>
<dbReference type="GO" id="GO:0005739">
    <property type="term" value="C:mitochondrion"/>
    <property type="evidence" value="ECO:0007669"/>
    <property type="project" value="TreeGrafter"/>
</dbReference>
<proteinExistence type="predicted"/>
<dbReference type="PROSITE" id="PS51388">
    <property type="entry name" value="GED"/>
    <property type="match status" value="1"/>
</dbReference>
<name>A0A395NLF2_TRIAR</name>
<feature type="domain" description="Dynamin-type G" evidence="6">
    <location>
        <begin position="54"/>
        <end position="325"/>
    </location>
</feature>
<evidence type="ECO:0000256" key="3">
    <source>
        <dbReference type="SAM" id="Coils"/>
    </source>
</evidence>
<dbReference type="EMBL" id="PXOA01000321">
    <property type="protein sequence ID" value="RFU76900.1"/>
    <property type="molecule type" value="Genomic_DNA"/>
</dbReference>
<dbReference type="PROSITE" id="PS51718">
    <property type="entry name" value="G_DYNAMIN_2"/>
    <property type="match status" value="1"/>
</dbReference>
<keyword evidence="8" id="KW-1185">Reference proteome</keyword>
<evidence type="ECO:0000259" key="6">
    <source>
        <dbReference type="PROSITE" id="PS51718"/>
    </source>
</evidence>
<dbReference type="GO" id="GO:0005874">
    <property type="term" value="C:microtubule"/>
    <property type="evidence" value="ECO:0007669"/>
    <property type="project" value="TreeGrafter"/>
</dbReference>
<feature type="region of interest" description="Disordered" evidence="4">
    <location>
        <begin position="427"/>
        <end position="448"/>
    </location>
</feature>
<dbReference type="CDD" id="cd08771">
    <property type="entry name" value="DLP_1"/>
    <property type="match status" value="1"/>
</dbReference>
<dbReference type="GO" id="GO:0000266">
    <property type="term" value="P:mitochondrial fission"/>
    <property type="evidence" value="ECO:0007669"/>
    <property type="project" value="TreeGrafter"/>
</dbReference>
<dbReference type="OrthoDB" id="415706at2759"/>
<dbReference type="GO" id="GO:0016559">
    <property type="term" value="P:peroxisome fission"/>
    <property type="evidence" value="ECO:0007669"/>
    <property type="project" value="TreeGrafter"/>
</dbReference>
<feature type="compositionally biased region" description="Polar residues" evidence="4">
    <location>
        <begin position="744"/>
        <end position="754"/>
    </location>
</feature>
<dbReference type="InterPro" id="IPR027417">
    <property type="entry name" value="P-loop_NTPase"/>
</dbReference>
<dbReference type="SMART" id="SM00053">
    <property type="entry name" value="DYNc"/>
    <property type="match status" value="1"/>
</dbReference>
<sequence>MADASSRKGNDSMMTSDEHTGRISEFADQLRGLGQDQLRILDVVDNLRSATLDEVKLPQLVVVGDQSAGKSSVLDAISGIPIPKDPDGCTRFATEFRLRRGPDSISIGIIPSKNRTAEDRHRLSRHRRRATDTSQLSDFIKECEHAIFAGGKPGQRKFASRDIMTIEICGPTMPLLTLVDLPGFIHAPNAKQTAEDIAAINDIALDYMSRPRTIILAVVAGSSDYPTQVVLKNALDPICRAVYGLEDKFLKLVKNEDIKLDLGWHVLRNRAPQEMDIHANDRNQKEDDFFTQGKWGTLPSGTYGVDSLVAKLSVLLYDHITDYFPQLLKEIKEELERSEEELHALGRRVDTESEMLSEVSTLFSRSQTLIKSGISGYYPDQRDFLHVGDSEDSVQISSRNLRARIRRENNEFEKEIRMRGCQVRLVGKGMPEKGDDDPEDTDSEDSFSKMEDYETKTVQHYLDTYVGQHLPGDYDPLIVYQLFADYSVKWDNIARSHRDRILGIANEFLQQVVNSVWPQRMRTQLWSTLLSKKIELLQIRAKEELEKLLLDRRRCSPIYGPEYPRRLKELQNSSAPDRIPPAREVLQRMLVYYELTSKTFVSNVIVQVVERHLIDGLHTVFDTAELIQMDKQTVTELAAEDKHNRTKRDDLERKVMGLKRAHDDCLAISMANGQKKVQEHEPHYKQSTFEMVCELTQENLKDQQSEPDMVNTESKEDLDRPPPPQGRHRKHANTEPNGRYTPPVNISRNTTERTTVIPRRRPSTKVRKTESKSVAVRGHRQILIESESDADRELEPEKRNGVTNRGALNRSSNKDPVLVRAMQLFSDDNDDDEDLAF</sequence>
<dbReference type="SUPFAM" id="SSF52540">
    <property type="entry name" value="P-loop containing nucleoside triphosphate hydrolases"/>
    <property type="match status" value="1"/>
</dbReference>
<dbReference type="GO" id="GO:0048312">
    <property type="term" value="P:intracellular distribution of mitochondria"/>
    <property type="evidence" value="ECO:0007669"/>
    <property type="project" value="TreeGrafter"/>
</dbReference>
<feature type="domain" description="GED" evidence="5">
    <location>
        <begin position="582"/>
        <end position="673"/>
    </location>
</feature>
<evidence type="ECO:0000259" key="5">
    <source>
        <dbReference type="PROSITE" id="PS51388"/>
    </source>
</evidence>
<dbReference type="InterPro" id="IPR030381">
    <property type="entry name" value="G_DYNAMIN_dom"/>
</dbReference>
<dbReference type="STRING" id="490622.A0A395NLF2"/>
<dbReference type="InterPro" id="IPR020850">
    <property type="entry name" value="GED_dom"/>
</dbReference>
<evidence type="ECO:0000256" key="4">
    <source>
        <dbReference type="SAM" id="MobiDB-lite"/>
    </source>
</evidence>
<feature type="compositionally biased region" description="Acidic residues" evidence="4">
    <location>
        <begin position="434"/>
        <end position="445"/>
    </location>
</feature>
<keyword evidence="3" id="KW-0175">Coiled coil</keyword>
<dbReference type="GO" id="GO:0008017">
    <property type="term" value="F:microtubule binding"/>
    <property type="evidence" value="ECO:0007669"/>
    <property type="project" value="TreeGrafter"/>
</dbReference>
<dbReference type="InterPro" id="IPR000375">
    <property type="entry name" value="Dynamin_stalk"/>
</dbReference>
<keyword evidence="2" id="KW-0342">GTP-binding</keyword>
<dbReference type="PANTHER" id="PTHR11566:SF66">
    <property type="entry name" value="INTERFERON-INDUCED GTP-BINDING PROTEIN MX"/>
    <property type="match status" value="1"/>
</dbReference>
<dbReference type="PRINTS" id="PR00195">
    <property type="entry name" value="DYNAMIN"/>
</dbReference>
<accession>A0A395NLF2</accession>
<dbReference type="Pfam" id="PF00350">
    <property type="entry name" value="Dynamin_N"/>
    <property type="match status" value="1"/>
</dbReference>
<keyword evidence="1" id="KW-0547">Nucleotide-binding</keyword>
<dbReference type="GO" id="GO:0006897">
    <property type="term" value="P:endocytosis"/>
    <property type="evidence" value="ECO:0007669"/>
    <property type="project" value="TreeGrafter"/>
</dbReference>
<dbReference type="AlphaFoldDB" id="A0A395NLF2"/>
<dbReference type="InterPro" id="IPR001401">
    <property type="entry name" value="Dynamin_GTPase"/>
</dbReference>
<dbReference type="GO" id="GO:0005525">
    <property type="term" value="F:GTP binding"/>
    <property type="evidence" value="ECO:0007669"/>
    <property type="project" value="InterPro"/>
</dbReference>
<dbReference type="Pfam" id="PF01031">
    <property type="entry name" value="Dynamin_M"/>
    <property type="match status" value="1"/>
</dbReference>
<feature type="compositionally biased region" description="Basic and acidic residues" evidence="4">
    <location>
        <begin position="789"/>
        <end position="800"/>
    </location>
</feature>
<reference evidence="7 8" key="1">
    <citation type="journal article" date="2018" name="PLoS Pathog.">
        <title>Evolution of structural diversity of trichothecenes, a family of toxins produced by plant pathogenic and entomopathogenic fungi.</title>
        <authorList>
            <person name="Proctor R.H."/>
            <person name="McCormick S.P."/>
            <person name="Kim H.S."/>
            <person name="Cardoza R.E."/>
            <person name="Stanley A.M."/>
            <person name="Lindo L."/>
            <person name="Kelly A."/>
            <person name="Brown D.W."/>
            <person name="Lee T."/>
            <person name="Vaughan M.M."/>
            <person name="Alexander N.J."/>
            <person name="Busman M."/>
            <person name="Gutierrez S."/>
        </authorList>
    </citation>
    <scope>NUCLEOTIDE SEQUENCE [LARGE SCALE GENOMIC DNA]</scope>
    <source>
        <strain evidence="7 8">IBT 40837</strain>
    </source>
</reference>
<dbReference type="GO" id="GO:0003924">
    <property type="term" value="F:GTPase activity"/>
    <property type="evidence" value="ECO:0007669"/>
    <property type="project" value="InterPro"/>
</dbReference>
<dbReference type="GO" id="GO:0016020">
    <property type="term" value="C:membrane"/>
    <property type="evidence" value="ECO:0007669"/>
    <property type="project" value="TreeGrafter"/>
</dbReference>
<feature type="region of interest" description="Disordered" evidence="4">
    <location>
        <begin position="701"/>
        <end position="815"/>
    </location>
</feature>
<gene>
    <name evidence="7" type="ORF">TARUN_5350</name>
</gene>
<organism evidence="7 8">
    <name type="scientific">Trichoderma arundinaceum</name>
    <dbReference type="NCBI Taxonomy" id="490622"/>
    <lineage>
        <taxon>Eukaryota</taxon>
        <taxon>Fungi</taxon>
        <taxon>Dikarya</taxon>
        <taxon>Ascomycota</taxon>
        <taxon>Pezizomycotina</taxon>
        <taxon>Sordariomycetes</taxon>
        <taxon>Hypocreomycetidae</taxon>
        <taxon>Hypocreales</taxon>
        <taxon>Hypocreaceae</taxon>
        <taxon>Trichoderma</taxon>
    </lineage>
</organism>
<dbReference type="InterPro" id="IPR022812">
    <property type="entry name" value="Dynamin"/>
</dbReference>
<protein>
    <submittedName>
        <fullName evidence="7">Dynamin family</fullName>
    </submittedName>
</protein>
<dbReference type="Proteomes" id="UP000266272">
    <property type="component" value="Unassembled WGS sequence"/>
</dbReference>
<dbReference type="Gene3D" id="3.40.50.300">
    <property type="entry name" value="P-loop containing nucleotide triphosphate hydrolases"/>
    <property type="match status" value="1"/>
</dbReference>
<evidence type="ECO:0000313" key="7">
    <source>
        <dbReference type="EMBL" id="RFU76900.1"/>
    </source>
</evidence>
<evidence type="ECO:0000256" key="2">
    <source>
        <dbReference type="ARBA" id="ARBA00023134"/>
    </source>
</evidence>
<evidence type="ECO:0000313" key="8">
    <source>
        <dbReference type="Proteomes" id="UP000266272"/>
    </source>
</evidence>
<dbReference type="InterPro" id="IPR045063">
    <property type="entry name" value="Dynamin_N"/>
</dbReference>
<dbReference type="PANTHER" id="PTHR11566">
    <property type="entry name" value="DYNAMIN"/>
    <property type="match status" value="1"/>
</dbReference>